<feature type="transmembrane region" description="Helical" evidence="6">
    <location>
        <begin position="38"/>
        <end position="59"/>
    </location>
</feature>
<organism evidence="7 8">
    <name type="scientific">Pseudonocardia aurantiaca</name>
    <dbReference type="NCBI Taxonomy" id="75290"/>
    <lineage>
        <taxon>Bacteria</taxon>
        <taxon>Bacillati</taxon>
        <taxon>Actinomycetota</taxon>
        <taxon>Actinomycetes</taxon>
        <taxon>Pseudonocardiales</taxon>
        <taxon>Pseudonocardiaceae</taxon>
        <taxon>Pseudonocardia</taxon>
    </lineage>
</organism>
<dbReference type="PANTHER" id="PTHR31632:SF2">
    <property type="entry name" value="PLASMA MEMBRANE IRON PERMEASE"/>
    <property type="match status" value="1"/>
</dbReference>
<comment type="caution">
    <text evidence="7">The sequence shown here is derived from an EMBL/GenBank/DDBJ whole genome shotgun (WGS) entry which is preliminary data.</text>
</comment>
<evidence type="ECO:0000256" key="5">
    <source>
        <dbReference type="ARBA" id="ARBA00023136"/>
    </source>
</evidence>
<dbReference type="NCBIfam" id="NF041756">
    <property type="entry name" value="EfeU"/>
    <property type="match status" value="1"/>
</dbReference>
<keyword evidence="8" id="KW-1185">Reference proteome</keyword>
<evidence type="ECO:0000313" key="8">
    <source>
        <dbReference type="Proteomes" id="UP001597145"/>
    </source>
</evidence>
<dbReference type="PANTHER" id="PTHR31632">
    <property type="entry name" value="IRON TRANSPORTER FTH1"/>
    <property type="match status" value="1"/>
</dbReference>
<sequence length="279" mass="29482">MLGNALIGLREGLEAALVVSILVAFLVRTNRRSALPKVWLGVGIAVTVSVGVTLALALAQQQLTFEAQETFGGVLSVVAVGFVTWMIFWMRGAARTISAELRGRLEGALEMGSTAVVVMATLAVGREGLETSLFFFTAAQAAGETTDPLIGFLIGIAVAIVLAYLIYRGAVKLNLGRFFTITGVLLVFVAAGILAYGVHDLQEAGLLPGLQTLAFDVSTTIPPDSWYGTLLKAIFNFSPQTTVLQAIVWVLYVGVVLTLFLRPQPKRVPTPAAAATSSS</sequence>
<evidence type="ECO:0000256" key="2">
    <source>
        <dbReference type="ARBA" id="ARBA00008333"/>
    </source>
</evidence>
<keyword evidence="3 6" id="KW-0812">Transmembrane</keyword>
<comment type="similarity">
    <text evidence="2">Belongs to the oxidase-dependent Fe transporter (OFeT) (TC 9.A.10.1) family.</text>
</comment>
<accession>A0ABW4FMK6</accession>
<dbReference type="InterPro" id="IPR004923">
    <property type="entry name" value="FTR1/Fip1/EfeU"/>
</dbReference>
<name>A0ABW4FMK6_9PSEU</name>
<feature type="transmembrane region" description="Helical" evidence="6">
    <location>
        <begin position="179"/>
        <end position="198"/>
    </location>
</feature>
<keyword evidence="5 6" id="KW-0472">Membrane</keyword>
<protein>
    <submittedName>
        <fullName evidence="7">Iron uptake transporter permease EfeU</fullName>
    </submittedName>
</protein>
<reference evidence="8" key="1">
    <citation type="journal article" date="2019" name="Int. J. Syst. Evol. Microbiol.">
        <title>The Global Catalogue of Microorganisms (GCM) 10K type strain sequencing project: providing services to taxonomists for standard genome sequencing and annotation.</title>
        <authorList>
            <consortium name="The Broad Institute Genomics Platform"/>
            <consortium name="The Broad Institute Genome Sequencing Center for Infectious Disease"/>
            <person name="Wu L."/>
            <person name="Ma J."/>
        </authorList>
    </citation>
    <scope>NUCLEOTIDE SEQUENCE [LARGE SCALE GENOMIC DNA]</scope>
    <source>
        <strain evidence="8">JCM 12165</strain>
    </source>
</reference>
<evidence type="ECO:0000256" key="4">
    <source>
        <dbReference type="ARBA" id="ARBA00022989"/>
    </source>
</evidence>
<evidence type="ECO:0000313" key="7">
    <source>
        <dbReference type="EMBL" id="MFD1531149.1"/>
    </source>
</evidence>
<feature type="transmembrane region" description="Helical" evidence="6">
    <location>
        <begin position="71"/>
        <end position="90"/>
    </location>
</feature>
<comment type="subcellular location">
    <subcellularLocation>
        <location evidence="1">Membrane</location>
        <topology evidence="1">Multi-pass membrane protein</topology>
    </subcellularLocation>
</comment>
<gene>
    <name evidence="7" type="primary">efeU</name>
    <name evidence="7" type="ORF">ACFSCY_17055</name>
</gene>
<keyword evidence="4 6" id="KW-1133">Transmembrane helix</keyword>
<dbReference type="Proteomes" id="UP001597145">
    <property type="component" value="Unassembled WGS sequence"/>
</dbReference>
<evidence type="ECO:0000256" key="3">
    <source>
        <dbReference type="ARBA" id="ARBA00022692"/>
    </source>
</evidence>
<feature type="transmembrane region" description="Helical" evidence="6">
    <location>
        <begin position="111"/>
        <end position="129"/>
    </location>
</feature>
<feature type="transmembrane region" description="Helical" evidence="6">
    <location>
        <begin position="149"/>
        <end position="167"/>
    </location>
</feature>
<dbReference type="RefSeq" id="WP_343971548.1">
    <property type="nucleotide sequence ID" value="NZ_BAAAJG010000002.1"/>
</dbReference>
<feature type="transmembrane region" description="Helical" evidence="6">
    <location>
        <begin position="243"/>
        <end position="261"/>
    </location>
</feature>
<proteinExistence type="inferred from homology"/>
<evidence type="ECO:0000256" key="6">
    <source>
        <dbReference type="SAM" id="Phobius"/>
    </source>
</evidence>
<feature type="transmembrane region" description="Helical" evidence="6">
    <location>
        <begin position="6"/>
        <end position="26"/>
    </location>
</feature>
<evidence type="ECO:0000256" key="1">
    <source>
        <dbReference type="ARBA" id="ARBA00004141"/>
    </source>
</evidence>
<dbReference type="EMBL" id="JBHUCP010000009">
    <property type="protein sequence ID" value="MFD1531149.1"/>
    <property type="molecule type" value="Genomic_DNA"/>
</dbReference>
<dbReference type="Pfam" id="PF03239">
    <property type="entry name" value="FTR1"/>
    <property type="match status" value="1"/>
</dbReference>